<dbReference type="InterPro" id="IPR006829">
    <property type="entry name" value="LXG_dom"/>
</dbReference>
<gene>
    <name evidence="4" type="ORF">SAMN05428946_0633</name>
</gene>
<protein>
    <submittedName>
        <fullName evidence="4">LXG domain of WXG superfamily protein</fullName>
    </submittedName>
</protein>
<feature type="domain" description="LXG" evidence="3">
    <location>
        <begin position="1"/>
        <end position="234"/>
    </location>
</feature>
<dbReference type="EMBL" id="FTPL01000001">
    <property type="protein sequence ID" value="SIT70653.1"/>
    <property type="molecule type" value="Genomic_DNA"/>
</dbReference>
<organism evidence="4 5">
    <name type="scientific">Edaphobacillus lindanitolerans</name>
    <dbReference type="NCBI Taxonomy" id="550447"/>
    <lineage>
        <taxon>Bacteria</taxon>
        <taxon>Bacillati</taxon>
        <taxon>Bacillota</taxon>
        <taxon>Bacilli</taxon>
        <taxon>Bacillales</taxon>
        <taxon>Bacillaceae</taxon>
        <taxon>Edaphobacillus</taxon>
    </lineage>
</organism>
<name>A0A1U7PMN1_9BACI</name>
<dbReference type="OrthoDB" id="2806194at2"/>
<evidence type="ECO:0000256" key="2">
    <source>
        <dbReference type="SAM" id="Coils"/>
    </source>
</evidence>
<keyword evidence="5" id="KW-1185">Reference proteome</keyword>
<proteinExistence type="inferred from homology"/>
<accession>A0A1U7PMN1</accession>
<dbReference type="STRING" id="550447.SAMN05428946_0633"/>
<sequence length="519" mass="54856">MKQLDVSPFQEGIQRNKETLNRLQEQMAAIKTSAQTLADLGDSLTGDGGDAIKAFYRECHLPVLEYFDTFKQSFETALTNVKSAQEALEPDPSGYIKESFLESEVETGLATISTTTSNLTADANGIMDSVGDIVALPHLNDSEVQAGIKDARKKKDETVTDLNEFDSAQTNSLTAIENDILRMELWILDVEGMMNDGLTDVDFPAEEWMEFSEAHPLNTGEDYCAMPVDSVEDKEESGDSGEVSGTPMNWASLSKAVQSASGIVENLGTADGAASAFALYLAGRNGGIYTTRNRTVKAGQYGYRVYATKKAMETLKVPFKNGDVFDGDVLLKYATKKTGQTGWSATGEKVKQAHPSIGQFVGTKTTGGQKVKIVGSATLRGAADTVKDLVDVKGMAGEFKRIGDSGVLNKASGLIRGTGKALGPVGAAFSYHGNYQDAVKDGVSGGDAVKRAAADTAVDTVVGGTVQAAFTAAGTALIPIPGVGTAVGMAAGFGANWLLNKEIGDSGKSAMDHIKGWFR</sequence>
<evidence type="ECO:0000259" key="3">
    <source>
        <dbReference type="PROSITE" id="PS51756"/>
    </source>
</evidence>
<feature type="coiled-coil region" evidence="2">
    <location>
        <begin position="13"/>
        <end position="40"/>
    </location>
</feature>
<evidence type="ECO:0000313" key="5">
    <source>
        <dbReference type="Proteomes" id="UP000187550"/>
    </source>
</evidence>
<keyword evidence="2" id="KW-0175">Coiled coil</keyword>
<dbReference type="Proteomes" id="UP000187550">
    <property type="component" value="Unassembled WGS sequence"/>
</dbReference>
<dbReference type="RefSeq" id="WP_076756893.1">
    <property type="nucleotide sequence ID" value="NZ_FTPL01000001.1"/>
</dbReference>
<reference evidence="5" key="1">
    <citation type="submission" date="2017-01" db="EMBL/GenBank/DDBJ databases">
        <authorList>
            <person name="Varghese N."/>
            <person name="Submissions S."/>
        </authorList>
    </citation>
    <scope>NUCLEOTIDE SEQUENCE [LARGE SCALE GENOMIC DNA]</scope>
    <source>
        <strain evidence="5">MNA4</strain>
    </source>
</reference>
<dbReference type="AlphaFoldDB" id="A0A1U7PMN1"/>
<dbReference type="Pfam" id="PF04740">
    <property type="entry name" value="LXG"/>
    <property type="match status" value="1"/>
</dbReference>
<evidence type="ECO:0000313" key="4">
    <source>
        <dbReference type="EMBL" id="SIT70653.1"/>
    </source>
</evidence>
<comment type="similarity">
    <text evidence="1">In the N-terminal section; belongs to the LXG family.</text>
</comment>
<evidence type="ECO:0000256" key="1">
    <source>
        <dbReference type="ARBA" id="ARBA00034117"/>
    </source>
</evidence>
<dbReference type="PROSITE" id="PS51756">
    <property type="entry name" value="LXG"/>
    <property type="match status" value="1"/>
</dbReference>